<sequence>MGAAGTMVCLLGMAIKSDFGALRSEAATFGVGGDNSYPGLLVGRQLLNLGIMGLITCASSLLAGIMIAVLLPLSEILAVLFLHEKFDGPKGIALVLSLWGFASYMYGEKVHQKKAEAQKNQLLQQQMARKTGDLELATP</sequence>
<dbReference type="eggNOG" id="ENOG502SHKQ">
    <property type="taxonomic scope" value="Eukaryota"/>
</dbReference>
<evidence type="ECO:0000256" key="2">
    <source>
        <dbReference type="ARBA" id="ARBA00006213"/>
    </source>
</evidence>
<gene>
    <name evidence="8" type="ORF">TRIUR3_06437</name>
</gene>
<feature type="transmembrane region" description="Helical" evidence="7">
    <location>
        <begin position="46"/>
        <end position="71"/>
    </location>
</feature>
<keyword evidence="10" id="KW-1185">Reference proteome</keyword>
<evidence type="ECO:0008006" key="11">
    <source>
        <dbReference type="Google" id="ProtNLM"/>
    </source>
</evidence>
<evidence type="ECO:0000256" key="1">
    <source>
        <dbReference type="ARBA" id="ARBA00004370"/>
    </source>
</evidence>
<evidence type="ECO:0000256" key="4">
    <source>
        <dbReference type="ARBA" id="ARBA00022692"/>
    </source>
</evidence>
<organism evidence="8">
    <name type="scientific">Triticum urartu</name>
    <name type="common">Red wild einkorn</name>
    <name type="synonym">Crithodium urartu</name>
    <dbReference type="NCBI Taxonomy" id="4572"/>
    <lineage>
        <taxon>Eukaryota</taxon>
        <taxon>Viridiplantae</taxon>
        <taxon>Streptophyta</taxon>
        <taxon>Embryophyta</taxon>
        <taxon>Tracheophyta</taxon>
        <taxon>Spermatophyta</taxon>
        <taxon>Magnoliopsida</taxon>
        <taxon>Liliopsida</taxon>
        <taxon>Poales</taxon>
        <taxon>Poaceae</taxon>
        <taxon>BOP clade</taxon>
        <taxon>Pooideae</taxon>
        <taxon>Triticodae</taxon>
        <taxon>Triticeae</taxon>
        <taxon>Triticinae</taxon>
        <taxon>Triticum</taxon>
    </lineage>
</organism>
<reference evidence="8 10" key="1">
    <citation type="journal article" date="2013" name="Nature">
        <title>Draft genome of the wheat A-genome progenitor Triticum urartu.</title>
        <authorList>
            <person name="Ling H.Q."/>
            <person name="Zhao S."/>
            <person name="Liu D."/>
            <person name="Wang J."/>
            <person name="Sun H."/>
            <person name="Zhang C."/>
            <person name="Fan H."/>
            <person name="Li D."/>
            <person name="Dong L."/>
            <person name="Tao Y."/>
            <person name="Gao C."/>
            <person name="Wu H."/>
            <person name="Li Y."/>
            <person name="Cui Y."/>
            <person name="Guo X."/>
            <person name="Zheng S."/>
            <person name="Wang B."/>
            <person name="Yu K."/>
            <person name="Liang Q."/>
            <person name="Yang W."/>
            <person name="Lou X."/>
            <person name="Chen J."/>
            <person name="Feng M."/>
            <person name="Jian J."/>
            <person name="Zhang X."/>
            <person name="Luo G."/>
            <person name="Jiang Y."/>
            <person name="Liu J."/>
            <person name="Wang Z."/>
            <person name="Sha Y."/>
            <person name="Zhang B."/>
            <person name="Wu H."/>
            <person name="Tang D."/>
            <person name="Shen Q."/>
            <person name="Xue P."/>
            <person name="Zou S."/>
            <person name="Wang X."/>
            <person name="Liu X."/>
            <person name="Wang F."/>
            <person name="Yang Y."/>
            <person name="An X."/>
            <person name="Dong Z."/>
            <person name="Zhang K."/>
            <person name="Zhang X."/>
            <person name="Luo M.C."/>
            <person name="Dvorak J."/>
            <person name="Tong Y."/>
            <person name="Wang J."/>
            <person name="Yang H."/>
            <person name="Li Z."/>
            <person name="Wang D."/>
            <person name="Zhang A."/>
            <person name="Wang J."/>
        </authorList>
    </citation>
    <scope>NUCLEOTIDE SEQUENCE</scope>
    <source>
        <strain evidence="10">cv. G1812</strain>
    </source>
</reference>
<dbReference type="PANTHER" id="PTHR31376:SF97">
    <property type="entry name" value="PURINE PERMEASE-RELATED"/>
    <property type="match status" value="1"/>
</dbReference>
<evidence type="ECO:0000256" key="7">
    <source>
        <dbReference type="SAM" id="Phobius"/>
    </source>
</evidence>
<dbReference type="GO" id="GO:0016020">
    <property type="term" value="C:membrane"/>
    <property type="evidence" value="ECO:0007669"/>
    <property type="project" value="UniProtKB-SubCell"/>
</dbReference>
<keyword evidence="5 7" id="KW-1133">Transmembrane helix</keyword>
<dbReference type="STRING" id="4572.M7Z9S3"/>
<dbReference type="GO" id="GO:0015211">
    <property type="term" value="F:purine nucleoside transmembrane transporter activity"/>
    <property type="evidence" value="ECO:0007669"/>
    <property type="project" value="InterPro"/>
</dbReference>
<protein>
    <recommendedName>
        <fullName evidence="11">Purine permease 3</fullName>
    </recommendedName>
</protein>
<dbReference type="GO" id="GO:0005345">
    <property type="term" value="F:purine nucleobase transmembrane transporter activity"/>
    <property type="evidence" value="ECO:0007669"/>
    <property type="project" value="UniProtKB-ARBA"/>
</dbReference>
<reference evidence="9" key="2">
    <citation type="submission" date="2022-06" db="UniProtKB">
        <authorList>
            <consortium name="EnsemblPlants"/>
        </authorList>
    </citation>
    <scope>IDENTIFICATION</scope>
</reference>
<name>M7Z9S3_TRIUA</name>
<dbReference type="InterPro" id="IPR030182">
    <property type="entry name" value="PUP_plant"/>
</dbReference>
<comment type="similarity">
    <text evidence="2">Belongs to the purine permeases (TC 2.A.7.14) family.</text>
</comment>
<evidence type="ECO:0000313" key="8">
    <source>
        <dbReference type="EMBL" id="EMS56376.1"/>
    </source>
</evidence>
<dbReference type="AlphaFoldDB" id="M7Z9S3"/>
<evidence type="ECO:0000256" key="5">
    <source>
        <dbReference type="ARBA" id="ARBA00022989"/>
    </source>
</evidence>
<dbReference type="Proteomes" id="UP000015106">
    <property type="component" value="Unassembled WGS sequence"/>
</dbReference>
<evidence type="ECO:0000256" key="6">
    <source>
        <dbReference type="ARBA" id="ARBA00023136"/>
    </source>
</evidence>
<keyword evidence="3" id="KW-0813">Transport</keyword>
<dbReference type="EMBL" id="KD158790">
    <property type="protein sequence ID" value="EMS56376.1"/>
    <property type="molecule type" value="Genomic_DNA"/>
</dbReference>
<evidence type="ECO:0000313" key="9">
    <source>
        <dbReference type="EnsemblPlants" id="TuG1812S0001876300.01.T01.s_cds18188"/>
    </source>
</evidence>
<keyword evidence="4 7" id="KW-0812">Transmembrane</keyword>
<dbReference type="Pfam" id="PF16913">
    <property type="entry name" value="PUNUT"/>
    <property type="match status" value="1"/>
</dbReference>
<feature type="transmembrane region" description="Helical" evidence="7">
    <location>
        <begin position="91"/>
        <end position="107"/>
    </location>
</feature>
<dbReference type="Gramene" id="TuG1812S0001876300.01.T01">
    <property type="protein sequence ID" value="TuG1812S0001876300.01.T01.s_cds18188"/>
    <property type="gene ID" value="TuG1812S0001876300.01"/>
</dbReference>
<comment type="subcellular location">
    <subcellularLocation>
        <location evidence="1">Membrane</location>
    </subcellularLocation>
</comment>
<evidence type="ECO:0000256" key="3">
    <source>
        <dbReference type="ARBA" id="ARBA00022448"/>
    </source>
</evidence>
<accession>M7Z9S3</accession>
<dbReference type="PANTHER" id="PTHR31376">
    <property type="entry name" value="OS09G0467300 PROTEIN-RELATED"/>
    <property type="match status" value="1"/>
</dbReference>
<proteinExistence type="inferred from homology"/>
<evidence type="ECO:0000313" key="10">
    <source>
        <dbReference type="Proteomes" id="UP000015106"/>
    </source>
</evidence>
<dbReference type="EnsemblPlants" id="TuG1812S0001876300.01.T01">
    <property type="protein sequence ID" value="TuG1812S0001876300.01.T01.s_cds18188"/>
    <property type="gene ID" value="TuG1812S0001876300.01"/>
</dbReference>
<keyword evidence="6 7" id="KW-0472">Membrane</keyword>